<dbReference type="Proteomes" id="UP001056778">
    <property type="component" value="Chromosome 9"/>
</dbReference>
<evidence type="ECO:0000313" key="2">
    <source>
        <dbReference type="Proteomes" id="UP001056778"/>
    </source>
</evidence>
<reference evidence="1" key="1">
    <citation type="submission" date="2022-04" db="EMBL/GenBank/DDBJ databases">
        <title>Chromosome-scale genome assembly of Holotrichia oblita Faldermann.</title>
        <authorList>
            <person name="Rongchong L."/>
        </authorList>
    </citation>
    <scope>NUCLEOTIDE SEQUENCE</scope>
    <source>
        <strain evidence="1">81SQS9</strain>
    </source>
</reference>
<proteinExistence type="predicted"/>
<accession>A0ACB9SN00</accession>
<name>A0ACB9SN00_HOLOL</name>
<comment type="caution">
    <text evidence="1">The sequence shown here is derived from an EMBL/GenBank/DDBJ whole genome shotgun (WGS) entry which is preliminary data.</text>
</comment>
<keyword evidence="1" id="KW-0378">Hydrolase</keyword>
<keyword evidence="1" id="KW-0645">Protease</keyword>
<dbReference type="EMBL" id="CM043023">
    <property type="protein sequence ID" value="KAI4455132.1"/>
    <property type="molecule type" value="Genomic_DNA"/>
</dbReference>
<evidence type="ECO:0000313" key="1">
    <source>
        <dbReference type="EMBL" id="KAI4455132.1"/>
    </source>
</evidence>
<keyword evidence="2" id="KW-1185">Reference proteome</keyword>
<organism evidence="1 2">
    <name type="scientific">Holotrichia oblita</name>
    <name type="common">Chafer beetle</name>
    <dbReference type="NCBI Taxonomy" id="644536"/>
    <lineage>
        <taxon>Eukaryota</taxon>
        <taxon>Metazoa</taxon>
        <taxon>Ecdysozoa</taxon>
        <taxon>Arthropoda</taxon>
        <taxon>Hexapoda</taxon>
        <taxon>Insecta</taxon>
        <taxon>Pterygota</taxon>
        <taxon>Neoptera</taxon>
        <taxon>Endopterygota</taxon>
        <taxon>Coleoptera</taxon>
        <taxon>Polyphaga</taxon>
        <taxon>Scarabaeiformia</taxon>
        <taxon>Scarabaeidae</taxon>
        <taxon>Melolonthinae</taxon>
        <taxon>Holotrichia</taxon>
    </lineage>
</organism>
<protein>
    <submittedName>
        <fullName evidence="1">Serine protease</fullName>
    </submittedName>
</protein>
<sequence>MGLRKAKFIQILLLRLRVNTCIVGDTDVIQEFLNTKRTRYHSPSGEVQSSDGNVYTLSKITQSSKTLGFLVNYKENEKTPSVSDIQLNGKSICSQSGTRQARQIFIDGFLRPEQSVLFNYDIDQLLCGVTAEQEYSFFRGEEIFKSVRYPWHAAIFYYDLGKLKYGCGGTLISRQFILTAAHCLQGFARLPLKPTDIQIQLGKYDLNIDSPGSQNHEVSAIYIHPSYSRINYANNLALIRLKNPVQYDDFVRPACIWKGDNSYNNLVGTTGTVIGWGLNEKQNFTFKLRDFDLILGSYKDCQFSDAHAYFQYQSGGLYCAGFQNGTSICQGDAGGGMFFLRPTIRGNVYFVRGVVSAPKGFSTSCDESQNIRFTDITKYLDFIGTYVK</sequence>
<gene>
    <name evidence="1" type="ORF">MML48_9g00009623</name>
</gene>